<dbReference type="SUPFAM" id="SSF52540">
    <property type="entry name" value="P-loop containing nucleoside triphosphate hydrolases"/>
    <property type="match status" value="1"/>
</dbReference>
<dbReference type="Gene3D" id="3.30.450.20">
    <property type="entry name" value="PAS domain"/>
    <property type="match status" value="1"/>
</dbReference>
<dbReference type="Gene3D" id="1.10.8.60">
    <property type="match status" value="1"/>
</dbReference>
<evidence type="ECO:0000256" key="4">
    <source>
        <dbReference type="ARBA" id="ARBA00023163"/>
    </source>
</evidence>
<dbReference type="Pfam" id="PF00158">
    <property type="entry name" value="Sigma54_activat"/>
    <property type="match status" value="1"/>
</dbReference>
<dbReference type="Pfam" id="PF25601">
    <property type="entry name" value="AAA_lid_14"/>
    <property type="match status" value="1"/>
</dbReference>
<keyword evidence="4" id="KW-0804">Transcription</keyword>
<name>A0A2N0Z847_9BACI</name>
<dbReference type="Gene3D" id="3.40.50.300">
    <property type="entry name" value="P-loop containing nucleotide triphosphate hydrolases"/>
    <property type="match status" value="1"/>
</dbReference>
<dbReference type="GO" id="GO:0043565">
    <property type="term" value="F:sequence-specific DNA binding"/>
    <property type="evidence" value="ECO:0007669"/>
    <property type="project" value="InterPro"/>
</dbReference>
<keyword evidence="2" id="KW-0067">ATP-binding</keyword>
<reference evidence="6 7" key="1">
    <citation type="journal article" date="2003" name="Int. J. Syst. Evol. Microbiol.">
        <title>Bacillus nealsonii sp. nov., isolated from a spacecraft-assembly facility, whose spores are gamma-radiation resistant.</title>
        <authorList>
            <person name="Venkateswaran K."/>
            <person name="Kempf M."/>
            <person name="Chen F."/>
            <person name="Satomi M."/>
            <person name="Nicholson W."/>
            <person name="Kern R."/>
        </authorList>
    </citation>
    <scope>NUCLEOTIDE SEQUENCE [LARGE SCALE GENOMIC DNA]</scope>
    <source>
        <strain evidence="6 7">FO-92</strain>
    </source>
</reference>
<comment type="caution">
    <text evidence="6">The sequence shown here is derived from an EMBL/GenBank/DDBJ whole genome shotgun (WGS) entry which is preliminary data.</text>
</comment>
<dbReference type="InterPro" id="IPR027417">
    <property type="entry name" value="P-loop_NTPase"/>
</dbReference>
<organism evidence="6 7">
    <name type="scientific">Niallia nealsonii</name>
    <dbReference type="NCBI Taxonomy" id="115979"/>
    <lineage>
        <taxon>Bacteria</taxon>
        <taxon>Bacillati</taxon>
        <taxon>Bacillota</taxon>
        <taxon>Bacilli</taxon>
        <taxon>Bacillales</taxon>
        <taxon>Bacillaceae</taxon>
        <taxon>Niallia</taxon>
    </lineage>
</organism>
<sequence>MQHSFYLKQIFNEIQGGLLITDQLGHVIFSNDAAMQRIDLGNKKLYKKQLQEIWPNSSLMTVLETRKTEMDKLLFEDGCQLAAYSIPIDHHGKIIGVLCLLLPKSIDASNNKTVGMEVFLHIDLQNIAETLFSIDAKEKMNSSLPLFGKKTAASPHLIEGHIHLVPTYEKLIAAAKEFLCMHYFYEAAEANYTFSDIICQSAAMKLSYQQAMLASTVETSVLIRGQSGTGKKMFASAIHHESSQKGNIFKNVSCIKMNEKLVEEFLYFKNDGDNSKEETESFQGTLYFDEIGKLPLELQKKLLAFLTEKNLKNKNNRIRIIAGSSENLEKQMVKGQFIEALYYELNKFCMHLPSLKERSEDIPQLIEYFTNELNQTCSRHVDEIDQSVYELLLQHEFCSNIKELKAVIQLAMISLEKEDRKLEKKHFKFQCENAISEEYIPEINEEAPLSLLVEKYEKVIIENTLKKQDGNKTLTAKTLGLSVRNLYYKLEKYGLM</sequence>
<dbReference type="CDD" id="cd00009">
    <property type="entry name" value="AAA"/>
    <property type="match status" value="1"/>
</dbReference>
<dbReference type="InterPro" id="IPR058031">
    <property type="entry name" value="AAA_lid_NorR"/>
</dbReference>
<feature type="domain" description="Sigma-54 factor interaction" evidence="5">
    <location>
        <begin position="197"/>
        <end position="413"/>
    </location>
</feature>
<evidence type="ECO:0000256" key="2">
    <source>
        <dbReference type="ARBA" id="ARBA00022840"/>
    </source>
</evidence>
<proteinExistence type="predicted"/>
<dbReference type="InterPro" id="IPR002078">
    <property type="entry name" value="Sigma_54_int"/>
</dbReference>
<dbReference type="GO" id="GO:0005524">
    <property type="term" value="F:ATP binding"/>
    <property type="evidence" value="ECO:0007669"/>
    <property type="project" value="UniProtKB-KW"/>
</dbReference>
<evidence type="ECO:0000256" key="1">
    <source>
        <dbReference type="ARBA" id="ARBA00022741"/>
    </source>
</evidence>
<dbReference type="Pfam" id="PF02954">
    <property type="entry name" value="HTH_8"/>
    <property type="match status" value="1"/>
</dbReference>
<dbReference type="SUPFAM" id="SSF46689">
    <property type="entry name" value="Homeodomain-like"/>
    <property type="match status" value="1"/>
</dbReference>
<dbReference type="Proteomes" id="UP000233375">
    <property type="component" value="Unassembled WGS sequence"/>
</dbReference>
<dbReference type="EMBL" id="PISE01000001">
    <property type="protein sequence ID" value="PKG25664.1"/>
    <property type="molecule type" value="Genomic_DNA"/>
</dbReference>
<dbReference type="InterPro" id="IPR002197">
    <property type="entry name" value="HTH_Fis"/>
</dbReference>
<evidence type="ECO:0000259" key="5">
    <source>
        <dbReference type="PROSITE" id="PS50045"/>
    </source>
</evidence>
<evidence type="ECO:0000313" key="7">
    <source>
        <dbReference type="Proteomes" id="UP000233375"/>
    </source>
</evidence>
<dbReference type="InterPro" id="IPR009057">
    <property type="entry name" value="Homeodomain-like_sf"/>
</dbReference>
<dbReference type="AlphaFoldDB" id="A0A2N0Z847"/>
<evidence type="ECO:0000256" key="3">
    <source>
        <dbReference type="ARBA" id="ARBA00023015"/>
    </source>
</evidence>
<dbReference type="Gene3D" id="1.10.10.60">
    <property type="entry name" value="Homeodomain-like"/>
    <property type="match status" value="1"/>
</dbReference>
<dbReference type="PRINTS" id="PR01590">
    <property type="entry name" value="HTHFIS"/>
</dbReference>
<accession>A0A2N0Z847</accession>
<dbReference type="PROSITE" id="PS00675">
    <property type="entry name" value="SIGMA54_INTERACT_1"/>
    <property type="match status" value="1"/>
</dbReference>
<dbReference type="PANTHER" id="PTHR32071">
    <property type="entry name" value="TRANSCRIPTIONAL REGULATORY PROTEIN"/>
    <property type="match status" value="1"/>
</dbReference>
<gene>
    <name evidence="6" type="ORF">CWS01_00075</name>
</gene>
<dbReference type="PROSITE" id="PS50045">
    <property type="entry name" value="SIGMA54_INTERACT_4"/>
    <property type="match status" value="1"/>
</dbReference>
<dbReference type="GO" id="GO:0006355">
    <property type="term" value="P:regulation of DNA-templated transcription"/>
    <property type="evidence" value="ECO:0007669"/>
    <property type="project" value="InterPro"/>
</dbReference>
<protein>
    <recommendedName>
        <fullName evidence="5">Sigma-54 factor interaction domain-containing protein</fullName>
    </recommendedName>
</protein>
<keyword evidence="3" id="KW-0805">Transcription regulation</keyword>
<dbReference type="PANTHER" id="PTHR32071:SF121">
    <property type="entry name" value="SIGMA L-DEPENDENT TRANSCRIPTIONAL REGULATOR YQIR-RELATED"/>
    <property type="match status" value="1"/>
</dbReference>
<keyword evidence="7" id="KW-1185">Reference proteome</keyword>
<keyword evidence="1" id="KW-0547">Nucleotide-binding</keyword>
<dbReference type="InterPro" id="IPR025662">
    <property type="entry name" value="Sigma_54_int_dom_ATP-bd_1"/>
</dbReference>
<dbReference type="OrthoDB" id="9771372at2"/>
<evidence type="ECO:0000313" key="6">
    <source>
        <dbReference type="EMBL" id="PKG25664.1"/>
    </source>
</evidence>